<dbReference type="AlphaFoldDB" id="A0A0N4WDH2"/>
<dbReference type="InterPro" id="IPR036322">
    <property type="entry name" value="WD40_repeat_dom_sf"/>
</dbReference>
<evidence type="ECO:0000256" key="1">
    <source>
        <dbReference type="ARBA" id="ARBA00004123"/>
    </source>
</evidence>
<dbReference type="Gene3D" id="2.130.10.10">
    <property type="entry name" value="YVTN repeat-like/Quinoprotein amine dehydrogenase"/>
    <property type="match status" value="1"/>
</dbReference>
<dbReference type="EMBL" id="UZAF01016899">
    <property type="protein sequence ID" value="VDO35396.1"/>
    <property type="molecule type" value="Genomic_DNA"/>
</dbReference>
<proteinExistence type="inferred from homology"/>
<dbReference type="Gene3D" id="6.10.140.1300">
    <property type="match status" value="1"/>
</dbReference>
<evidence type="ECO:0000256" key="10">
    <source>
        <dbReference type="ARBA" id="ARBA00039131"/>
    </source>
</evidence>
<dbReference type="InterPro" id="IPR015943">
    <property type="entry name" value="WD40/YVTN_repeat-like_dom_sf"/>
</dbReference>
<feature type="repeat" description="WD" evidence="12">
    <location>
        <begin position="215"/>
        <end position="238"/>
    </location>
</feature>
<name>A0A0N4WDH2_HAEPC</name>
<evidence type="ECO:0000256" key="2">
    <source>
        <dbReference type="ARBA" id="ARBA00005156"/>
    </source>
</evidence>
<sequence length="357" mass="39425">MADDLTTASLPQYSVPGPQIVGSTKYQQLLAVIEELGKDIRPTYTGNKICAERLKRSIAHSRILVRECLLEAEKDRQKAAADAARPAFAHSTPSNVLVSTYQLEDSDSRIGSLYILSHNLDTVRCIKAPGGVFRFDFLKPHVVIAAITDGSLFTASISGPPSDSSISVAKDILLDVSSSPSSDRVSCTDKWGCAYIVDLTTGRVIVWTCAQRDHLICTGGEDAALKVWDARSQSIAQRFNEFEAGVTFSEWQEDNLILTGSYDQHIRLFDMRNNREAIKTVETHGGVWHIENCQRAGVEHYLAACMYGGWVLYDQNFDIVKCDKDAGKHLLYGVTLLNENTIAYTTFNDFMVSTAAL</sequence>
<reference evidence="15" key="1">
    <citation type="submission" date="2017-02" db="UniProtKB">
        <authorList>
            <consortium name="WormBaseParasite"/>
        </authorList>
    </citation>
    <scope>IDENTIFICATION</scope>
</reference>
<keyword evidence="7" id="KW-0378">Hydrolase</keyword>
<comment type="similarity">
    <text evidence="3">Belongs to the CDK2AP family.</text>
</comment>
<dbReference type="PANTHER" id="PTHR46042:SF1">
    <property type="entry name" value="DIPHTHINE METHYLTRANSFERASE"/>
    <property type="match status" value="1"/>
</dbReference>
<dbReference type="GO" id="GO:0005737">
    <property type="term" value="C:cytoplasm"/>
    <property type="evidence" value="ECO:0007669"/>
    <property type="project" value="TreeGrafter"/>
</dbReference>
<dbReference type="STRING" id="6290.A0A0N4WDH2"/>
<dbReference type="InterPro" id="IPR017266">
    <property type="entry name" value="DOC_1/2"/>
</dbReference>
<dbReference type="EC" id="3.1.1.97" evidence="10"/>
<dbReference type="SUPFAM" id="SSF50978">
    <property type="entry name" value="WD40 repeat-like"/>
    <property type="match status" value="1"/>
</dbReference>
<dbReference type="PANTHER" id="PTHR46042">
    <property type="entry name" value="DIPHTHINE METHYLTRANSFERASE"/>
    <property type="match status" value="1"/>
</dbReference>
<dbReference type="OrthoDB" id="1930760at2759"/>
<dbReference type="GO" id="GO:0005634">
    <property type="term" value="C:nucleus"/>
    <property type="evidence" value="ECO:0007669"/>
    <property type="project" value="UniProtKB-SubCell"/>
</dbReference>
<evidence type="ECO:0000256" key="12">
    <source>
        <dbReference type="PROSITE-ProRule" id="PRU00221"/>
    </source>
</evidence>
<dbReference type="OMA" id="SYDQHIR"/>
<gene>
    <name evidence="13" type="ORF">HPLM_LOCUS8619</name>
</gene>
<evidence type="ECO:0000256" key="11">
    <source>
        <dbReference type="ARBA" id="ARBA00047551"/>
    </source>
</evidence>
<dbReference type="Proteomes" id="UP000268014">
    <property type="component" value="Unassembled WGS sequence"/>
</dbReference>
<dbReference type="GO" id="GO:0061685">
    <property type="term" value="F:diphthine methylesterase activity"/>
    <property type="evidence" value="ECO:0007669"/>
    <property type="project" value="UniProtKB-EC"/>
</dbReference>
<dbReference type="GO" id="GO:0017183">
    <property type="term" value="P:protein histidyl modification to diphthamide"/>
    <property type="evidence" value="ECO:0007669"/>
    <property type="project" value="TreeGrafter"/>
</dbReference>
<protein>
    <recommendedName>
        <fullName evidence="10">methylated diphthine methylhydrolase</fullName>
        <ecNumber evidence="10">3.1.1.97</ecNumber>
    </recommendedName>
</protein>
<keyword evidence="14" id="KW-1185">Reference proteome</keyword>
<comment type="subcellular location">
    <subcellularLocation>
        <location evidence="1">Nucleus</location>
    </subcellularLocation>
</comment>
<dbReference type="SMART" id="SM00320">
    <property type="entry name" value="WD40"/>
    <property type="match status" value="2"/>
</dbReference>
<keyword evidence="8" id="KW-0539">Nucleus</keyword>
<evidence type="ECO:0000256" key="8">
    <source>
        <dbReference type="ARBA" id="ARBA00023242"/>
    </source>
</evidence>
<dbReference type="InterPro" id="IPR001680">
    <property type="entry name" value="WD40_rpt"/>
</dbReference>
<comment type="pathway">
    <text evidence="2">Protein modification; peptidyl-diphthamide biosynthesis.</text>
</comment>
<keyword evidence="5 12" id="KW-0853">WD repeat</keyword>
<evidence type="ECO:0000313" key="13">
    <source>
        <dbReference type="EMBL" id="VDO35396.1"/>
    </source>
</evidence>
<organism evidence="15">
    <name type="scientific">Haemonchus placei</name>
    <name type="common">Barber's pole worm</name>
    <dbReference type="NCBI Taxonomy" id="6290"/>
    <lineage>
        <taxon>Eukaryota</taxon>
        <taxon>Metazoa</taxon>
        <taxon>Ecdysozoa</taxon>
        <taxon>Nematoda</taxon>
        <taxon>Chromadorea</taxon>
        <taxon>Rhabditida</taxon>
        <taxon>Rhabditina</taxon>
        <taxon>Rhabditomorpha</taxon>
        <taxon>Strongyloidea</taxon>
        <taxon>Trichostrongylidae</taxon>
        <taxon>Haemonchus</taxon>
    </lineage>
</organism>
<accession>A0A0N4WDH2</accession>
<dbReference type="WBParaSite" id="HPLM_0000862701-mRNA-1">
    <property type="protein sequence ID" value="HPLM_0000862701-mRNA-1"/>
    <property type="gene ID" value="HPLM_0000862701"/>
</dbReference>
<comment type="similarity">
    <text evidence="9">Belongs to the DPH7 family.</text>
</comment>
<evidence type="ECO:0000313" key="14">
    <source>
        <dbReference type="Proteomes" id="UP000268014"/>
    </source>
</evidence>
<evidence type="ECO:0000256" key="5">
    <source>
        <dbReference type="ARBA" id="ARBA00022574"/>
    </source>
</evidence>
<evidence type="ECO:0000256" key="6">
    <source>
        <dbReference type="ARBA" id="ARBA00022737"/>
    </source>
</evidence>
<evidence type="ECO:0000256" key="7">
    <source>
        <dbReference type="ARBA" id="ARBA00022801"/>
    </source>
</evidence>
<reference evidence="13 14" key="2">
    <citation type="submission" date="2018-11" db="EMBL/GenBank/DDBJ databases">
        <authorList>
            <consortium name="Pathogen Informatics"/>
        </authorList>
    </citation>
    <scope>NUCLEOTIDE SEQUENCE [LARGE SCALE GENOMIC DNA]</scope>
    <source>
        <strain evidence="13 14">MHpl1</strain>
    </source>
</reference>
<keyword evidence="6" id="KW-0677">Repeat</keyword>
<evidence type="ECO:0000256" key="4">
    <source>
        <dbReference type="ARBA" id="ARBA00022553"/>
    </source>
</evidence>
<dbReference type="InterPro" id="IPR052415">
    <property type="entry name" value="Diphthine_MTase"/>
</dbReference>
<evidence type="ECO:0000256" key="9">
    <source>
        <dbReference type="ARBA" id="ARBA00038092"/>
    </source>
</evidence>
<keyword evidence="4" id="KW-0597">Phosphoprotein</keyword>
<evidence type="ECO:0000313" key="15">
    <source>
        <dbReference type="WBParaSite" id="HPLM_0000862701-mRNA-1"/>
    </source>
</evidence>
<evidence type="ECO:0000256" key="3">
    <source>
        <dbReference type="ARBA" id="ARBA00008485"/>
    </source>
</evidence>
<dbReference type="Pfam" id="PF09806">
    <property type="entry name" value="CDK2AP"/>
    <property type="match status" value="1"/>
</dbReference>
<comment type="catalytic activity">
    <reaction evidence="11">
        <text>diphthine methyl ester-[translation elongation factor 2] + H2O = diphthine-[translation elongation factor 2] + methanol + H(+)</text>
        <dbReference type="Rhea" id="RHEA:42656"/>
        <dbReference type="Rhea" id="RHEA-COMP:10172"/>
        <dbReference type="Rhea" id="RHEA-COMP:10173"/>
        <dbReference type="ChEBI" id="CHEBI:15377"/>
        <dbReference type="ChEBI" id="CHEBI:15378"/>
        <dbReference type="ChEBI" id="CHEBI:17790"/>
        <dbReference type="ChEBI" id="CHEBI:79005"/>
        <dbReference type="ChEBI" id="CHEBI:82696"/>
        <dbReference type="EC" id="3.1.1.97"/>
    </reaction>
</comment>
<dbReference type="PROSITE" id="PS50082">
    <property type="entry name" value="WD_REPEATS_2"/>
    <property type="match status" value="1"/>
</dbReference>